<dbReference type="InterPro" id="IPR016055">
    <property type="entry name" value="A-D-PHexomutase_a/b/a-I/II/III"/>
</dbReference>
<dbReference type="GO" id="GO:0000287">
    <property type="term" value="F:magnesium ion binding"/>
    <property type="evidence" value="ECO:0007669"/>
    <property type="project" value="InterPro"/>
</dbReference>
<evidence type="ECO:0000259" key="10">
    <source>
        <dbReference type="Pfam" id="PF02879"/>
    </source>
</evidence>
<dbReference type="GO" id="GO:0016868">
    <property type="term" value="F:intramolecular phosphotransferase activity"/>
    <property type="evidence" value="ECO:0007669"/>
    <property type="project" value="InterPro"/>
</dbReference>
<evidence type="ECO:0000256" key="2">
    <source>
        <dbReference type="ARBA" id="ARBA00010231"/>
    </source>
</evidence>
<dbReference type="Pfam" id="PF02878">
    <property type="entry name" value="PGM_PMM_I"/>
    <property type="match status" value="1"/>
</dbReference>
<dbReference type="PROSITE" id="PS00710">
    <property type="entry name" value="PGM_PMM"/>
    <property type="match status" value="1"/>
</dbReference>
<feature type="domain" description="Alpha-D-phosphohexomutase alpha/beta/alpha" evidence="11">
    <location>
        <begin position="256"/>
        <end position="360"/>
    </location>
</feature>
<dbReference type="Pfam" id="PF00408">
    <property type="entry name" value="PGM_PMM_IV"/>
    <property type="match status" value="1"/>
</dbReference>
<keyword evidence="6" id="KW-0413">Isomerase</keyword>
<evidence type="ECO:0000256" key="5">
    <source>
        <dbReference type="ARBA" id="ARBA00022842"/>
    </source>
</evidence>
<evidence type="ECO:0000259" key="8">
    <source>
        <dbReference type="Pfam" id="PF00408"/>
    </source>
</evidence>
<evidence type="ECO:0000313" key="12">
    <source>
        <dbReference type="EMBL" id="OIP43427.1"/>
    </source>
</evidence>
<dbReference type="InterPro" id="IPR005845">
    <property type="entry name" value="A-D-PHexomutase_a/b/a-II"/>
</dbReference>
<keyword evidence="3" id="KW-0597">Phosphoprotein</keyword>
<sequence>MSINSSMFKAYDIRGIYPDELNEDVIYQIGRAFVEFVKPENVVIGYDIRLSSPSLFVALSQGIMDMGVDVITLGEVSTDMVYFANAWLECDSGIMLTASHNPPQYNGMKMVREQSIPISGDTGIYEIRDLTIKQEFTSSDKKGTLISRDIYDEYVKHVRSFINPEVLKPYKIVADAGNGIGGKVASGIVKGLPVTIIPMNFEPDGRFPNGEPNPLLEEKRAGIIERVRQEGADIGVAWDGDADRCFFIDENGEFIDGYYITALLAEAFLKKTPGAKIIFDPRLIWANIDVVKQYGGIPLINKSGHAFIKERMRTEDALFAGEMSGHYYFKDNYYADNGMIPLVLILELMSITNKSLSELLFPLKSKYFISGEINCVVDSPAEKIMEIEEYYKDGEITRIDGLSVEYQEWRFNLRSSNTEPLIRLNIEAKNKGLLEEKTRELRNRLG</sequence>
<dbReference type="Gene3D" id="3.30.310.50">
    <property type="entry name" value="Alpha-D-phosphohexomutase, C-terminal domain"/>
    <property type="match status" value="1"/>
</dbReference>
<reference evidence="12 13" key="1">
    <citation type="journal article" date="2016" name="Environ. Microbiol.">
        <title>Genomic resolution of a cold subsurface aquifer community provides metabolic insights for novel microbes adapted to high CO concentrations.</title>
        <authorList>
            <person name="Probst A.J."/>
            <person name="Castelle C.J."/>
            <person name="Singh A."/>
            <person name="Brown C.T."/>
            <person name="Anantharaman K."/>
            <person name="Sharon I."/>
            <person name="Hug L.A."/>
            <person name="Burstein D."/>
            <person name="Emerson J.B."/>
            <person name="Thomas B.C."/>
            <person name="Banfield J.F."/>
        </authorList>
    </citation>
    <scope>NUCLEOTIDE SEQUENCE [LARGE SCALE GENOMIC DNA]</scope>
    <source>
        <strain evidence="12">CG2_30_40_21</strain>
    </source>
</reference>
<evidence type="ECO:0000313" key="13">
    <source>
        <dbReference type="Proteomes" id="UP000183085"/>
    </source>
</evidence>
<protein>
    <submittedName>
        <fullName evidence="12">Phosphomannomutase</fullName>
    </submittedName>
</protein>
<feature type="domain" description="Alpha-D-phosphohexomutase C-terminal" evidence="8">
    <location>
        <begin position="372"/>
        <end position="436"/>
    </location>
</feature>
<dbReference type="Proteomes" id="UP000183085">
    <property type="component" value="Unassembled WGS sequence"/>
</dbReference>
<dbReference type="PANTHER" id="PTHR43771">
    <property type="entry name" value="PHOSPHOMANNOMUTASE"/>
    <property type="match status" value="1"/>
</dbReference>
<feature type="domain" description="Alpha-D-phosphohexomutase alpha/beta/alpha" evidence="10">
    <location>
        <begin position="152"/>
        <end position="252"/>
    </location>
</feature>
<dbReference type="InterPro" id="IPR005846">
    <property type="entry name" value="A-D-PHexomutase_a/b/a-III"/>
</dbReference>
<dbReference type="EMBL" id="MNYI01000017">
    <property type="protein sequence ID" value="OIP43427.1"/>
    <property type="molecule type" value="Genomic_DNA"/>
</dbReference>
<dbReference type="Gene3D" id="3.40.120.10">
    <property type="entry name" value="Alpha-D-Glucose-1,6-Bisphosphate, subunit A, domain 3"/>
    <property type="match status" value="3"/>
</dbReference>
<dbReference type="Pfam" id="PF02879">
    <property type="entry name" value="PGM_PMM_II"/>
    <property type="match status" value="1"/>
</dbReference>
<comment type="similarity">
    <text evidence="2 7">Belongs to the phosphohexose mutase family.</text>
</comment>
<dbReference type="InterPro" id="IPR036900">
    <property type="entry name" value="A-D-PHexomutase_C_sf"/>
</dbReference>
<gene>
    <name evidence="12" type="ORF">AUJ95_00740</name>
</gene>
<comment type="cofactor">
    <cofactor evidence="1">
        <name>Mg(2+)</name>
        <dbReference type="ChEBI" id="CHEBI:18420"/>
    </cofactor>
</comment>
<dbReference type="GO" id="GO:0005975">
    <property type="term" value="P:carbohydrate metabolic process"/>
    <property type="evidence" value="ECO:0007669"/>
    <property type="project" value="InterPro"/>
</dbReference>
<evidence type="ECO:0000259" key="9">
    <source>
        <dbReference type="Pfam" id="PF02878"/>
    </source>
</evidence>
<feature type="domain" description="Alpha-D-phosphohexomutase alpha/beta/alpha" evidence="9">
    <location>
        <begin position="7"/>
        <end position="134"/>
    </location>
</feature>
<dbReference type="InterPro" id="IPR016066">
    <property type="entry name" value="A-D-PHexomutase_CS"/>
</dbReference>
<proteinExistence type="inferred from homology"/>
<keyword evidence="5 7" id="KW-0460">Magnesium</keyword>
<accession>A0A1J5E718</accession>
<name>A0A1J5E718_9BACT</name>
<evidence type="ECO:0000256" key="4">
    <source>
        <dbReference type="ARBA" id="ARBA00022723"/>
    </source>
</evidence>
<dbReference type="PRINTS" id="PR00509">
    <property type="entry name" value="PGMPMM"/>
</dbReference>
<dbReference type="InterPro" id="IPR005841">
    <property type="entry name" value="Alpha-D-phosphohexomutase_SF"/>
</dbReference>
<evidence type="ECO:0000256" key="6">
    <source>
        <dbReference type="ARBA" id="ARBA00023235"/>
    </source>
</evidence>
<evidence type="ECO:0000256" key="7">
    <source>
        <dbReference type="RuleBase" id="RU004326"/>
    </source>
</evidence>
<evidence type="ECO:0000259" key="11">
    <source>
        <dbReference type="Pfam" id="PF02880"/>
    </source>
</evidence>
<dbReference type="SUPFAM" id="SSF55957">
    <property type="entry name" value="Phosphoglucomutase, C-terminal domain"/>
    <property type="match status" value="1"/>
</dbReference>
<dbReference type="CDD" id="cd03089">
    <property type="entry name" value="PMM_PGM"/>
    <property type="match status" value="1"/>
</dbReference>
<dbReference type="InterPro" id="IPR005844">
    <property type="entry name" value="A-D-PHexomutase_a/b/a-I"/>
</dbReference>
<evidence type="ECO:0000256" key="1">
    <source>
        <dbReference type="ARBA" id="ARBA00001946"/>
    </source>
</evidence>
<keyword evidence="4 7" id="KW-0479">Metal-binding</keyword>
<dbReference type="STRING" id="1817895.AUJ95_00740"/>
<dbReference type="AlphaFoldDB" id="A0A1J5E718"/>
<evidence type="ECO:0000256" key="3">
    <source>
        <dbReference type="ARBA" id="ARBA00022553"/>
    </source>
</evidence>
<comment type="caution">
    <text evidence="12">The sequence shown here is derived from an EMBL/GenBank/DDBJ whole genome shotgun (WGS) entry which is preliminary data.</text>
</comment>
<dbReference type="PANTHER" id="PTHR43771:SF1">
    <property type="entry name" value="PHOSPHOMANNOMUTASE"/>
    <property type="match status" value="1"/>
</dbReference>
<dbReference type="InterPro" id="IPR005843">
    <property type="entry name" value="A-D-PHexomutase_C"/>
</dbReference>
<organism evidence="12 13">
    <name type="scientific">Candidatus Desantisbacteria bacterium CG2_30_40_21</name>
    <dbReference type="NCBI Taxonomy" id="1817895"/>
    <lineage>
        <taxon>Bacteria</taxon>
        <taxon>Candidatus Desantisiibacteriota</taxon>
    </lineage>
</organism>
<dbReference type="SUPFAM" id="SSF53738">
    <property type="entry name" value="Phosphoglucomutase, first 3 domains"/>
    <property type="match status" value="3"/>
</dbReference>
<dbReference type="Pfam" id="PF02880">
    <property type="entry name" value="PGM_PMM_III"/>
    <property type="match status" value="1"/>
</dbReference>